<proteinExistence type="predicted"/>
<name>A0ABU4SC00_9GAMM</name>
<evidence type="ECO:0000256" key="2">
    <source>
        <dbReference type="ARBA" id="ARBA00023125"/>
    </source>
</evidence>
<evidence type="ECO:0000313" key="6">
    <source>
        <dbReference type="EMBL" id="MDX7988299.1"/>
    </source>
</evidence>
<dbReference type="PANTHER" id="PTHR47506:SF1">
    <property type="entry name" value="HTH-TYPE TRANSCRIPTIONAL REGULATOR YJDC"/>
    <property type="match status" value="1"/>
</dbReference>
<keyword evidence="2 4" id="KW-0238">DNA-binding</keyword>
<evidence type="ECO:0000259" key="5">
    <source>
        <dbReference type="PROSITE" id="PS50977"/>
    </source>
</evidence>
<dbReference type="EMBL" id="VCDN01000048">
    <property type="protein sequence ID" value="MDX7988299.1"/>
    <property type="molecule type" value="Genomic_DNA"/>
</dbReference>
<dbReference type="InterPro" id="IPR049484">
    <property type="entry name" value="Rv0078-like_C"/>
</dbReference>
<evidence type="ECO:0000256" key="3">
    <source>
        <dbReference type="ARBA" id="ARBA00023163"/>
    </source>
</evidence>
<feature type="domain" description="HTH tetR-type" evidence="5">
    <location>
        <begin position="11"/>
        <end position="71"/>
    </location>
</feature>
<keyword evidence="7" id="KW-1185">Reference proteome</keyword>
<protein>
    <submittedName>
        <fullName evidence="6">TetR/AcrR family transcriptional regulator</fullName>
    </submittedName>
</protein>
<organism evidence="6 7">
    <name type="scientific">Xenorhabdus santafensis</name>
    <dbReference type="NCBI Taxonomy" id="2582833"/>
    <lineage>
        <taxon>Bacteria</taxon>
        <taxon>Pseudomonadati</taxon>
        <taxon>Pseudomonadota</taxon>
        <taxon>Gammaproteobacteria</taxon>
        <taxon>Enterobacterales</taxon>
        <taxon>Morganellaceae</taxon>
        <taxon>Xenorhabdus</taxon>
    </lineage>
</organism>
<dbReference type="PRINTS" id="PR00455">
    <property type="entry name" value="HTHTETR"/>
</dbReference>
<gene>
    <name evidence="6" type="ORF">FE392_13310</name>
</gene>
<dbReference type="RefSeq" id="WP_319930702.1">
    <property type="nucleotide sequence ID" value="NZ_VCDN01000048.1"/>
</dbReference>
<dbReference type="InterPro" id="IPR009057">
    <property type="entry name" value="Homeodomain-like_sf"/>
</dbReference>
<dbReference type="Proteomes" id="UP001271890">
    <property type="component" value="Unassembled WGS sequence"/>
</dbReference>
<reference evidence="7" key="1">
    <citation type="journal article" date="2024" name="Toxins">
        <title>Genome Sequence Analysis of Native Xenorhabdus Strains Isolated from Entomopathogenic Nematodes in Argentina.</title>
        <authorList>
            <person name="Palma L."/>
            <person name="Frizzo L."/>
            <person name="Kaiser S."/>
            <person name="Berry C."/>
            <person name="Caballero P."/>
            <person name="Bode H.B."/>
            <person name="Del Valle E.E."/>
        </authorList>
    </citation>
    <scope>NUCLEOTIDE SEQUENCE [LARGE SCALE GENOMIC DNA]</scope>
    <source>
        <strain evidence="7">12</strain>
    </source>
</reference>
<dbReference type="PANTHER" id="PTHR47506">
    <property type="entry name" value="TRANSCRIPTIONAL REGULATORY PROTEIN"/>
    <property type="match status" value="1"/>
</dbReference>
<dbReference type="SUPFAM" id="SSF46689">
    <property type="entry name" value="Homeodomain-like"/>
    <property type="match status" value="1"/>
</dbReference>
<dbReference type="Gene3D" id="1.10.357.10">
    <property type="entry name" value="Tetracycline Repressor, domain 2"/>
    <property type="match status" value="1"/>
</dbReference>
<keyword evidence="1" id="KW-0805">Transcription regulation</keyword>
<sequence>MARKPRTEMIETTRQKLIETARQQFGTVGYANTVMDDLTAKAGMTRGALYHHFGDKKGLFLAVLQQIDAEMDDRLNEISKRETDSWAVFTLRCHAYLKMAIEPEIQRIVLCDASSVLDADQQQNSRLQCITSIADMLNRLMAEGQVISTSPHILARFINGGLMDTASWIAQSQHPDKALSDALGSLNVVLNGLKKKPNQ</sequence>
<keyword evidence="3" id="KW-0804">Transcription</keyword>
<evidence type="ECO:0000256" key="4">
    <source>
        <dbReference type="PROSITE-ProRule" id="PRU00335"/>
    </source>
</evidence>
<dbReference type="Pfam" id="PF00440">
    <property type="entry name" value="TetR_N"/>
    <property type="match status" value="1"/>
</dbReference>
<dbReference type="PROSITE" id="PS50977">
    <property type="entry name" value="HTH_TETR_2"/>
    <property type="match status" value="1"/>
</dbReference>
<dbReference type="Pfam" id="PF21351">
    <property type="entry name" value="TetR_C_41"/>
    <property type="match status" value="1"/>
</dbReference>
<accession>A0ABU4SC00</accession>
<comment type="caution">
    <text evidence="6">The sequence shown here is derived from an EMBL/GenBank/DDBJ whole genome shotgun (WGS) entry which is preliminary data.</text>
</comment>
<evidence type="ECO:0000313" key="7">
    <source>
        <dbReference type="Proteomes" id="UP001271890"/>
    </source>
</evidence>
<evidence type="ECO:0000256" key="1">
    <source>
        <dbReference type="ARBA" id="ARBA00023015"/>
    </source>
</evidence>
<feature type="DNA-binding region" description="H-T-H motif" evidence="4">
    <location>
        <begin position="34"/>
        <end position="53"/>
    </location>
</feature>
<dbReference type="InterPro" id="IPR001647">
    <property type="entry name" value="HTH_TetR"/>
</dbReference>